<dbReference type="EMBL" id="JASCZI010181454">
    <property type="protein sequence ID" value="MED6183662.1"/>
    <property type="molecule type" value="Genomic_DNA"/>
</dbReference>
<name>A0ABU6WCZ4_9FABA</name>
<comment type="caution">
    <text evidence="1">The sequence shown here is derived from an EMBL/GenBank/DDBJ whole genome shotgun (WGS) entry which is preliminary data.</text>
</comment>
<reference evidence="1 2" key="1">
    <citation type="journal article" date="2023" name="Plants (Basel)">
        <title>Bridging the Gap: Combining Genomics and Transcriptomics Approaches to Understand Stylosanthes scabra, an Orphan Legume from the Brazilian Caatinga.</title>
        <authorList>
            <person name="Ferreira-Neto J.R.C."/>
            <person name="da Silva M.D."/>
            <person name="Binneck E."/>
            <person name="de Melo N.F."/>
            <person name="da Silva R.H."/>
            <person name="de Melo A.L.T.M."/>
            <person name="Pandolfi V."/>
            <person name="Bustamante F.O."/>
            <person name="Brasileiro-Vidal A.C."/>
            <person name="Benko-Iseppon A.M."/>
        </authorList>
    </citation>
    <scope>NUCLEOTIDE SEQUENCE [LARGE SCALE GENOMIC DNA]</scope>
    <source>
        <tissue evidence="1">Leaves</tissue>
    </source>
</reference>
<evidence type="ECO:0000313" key="2">
    <source>
        <dbReference type="Proteomes" id="UP001341840"/>
    </source>
</evidence>
<proteinExistence type="predicted"/>
<organism evidence="1 2">
    <name type="scientific">Stylosanthes scabra</name>
    <dbReference type="NCBI Taxonomy" id="79078"/>
    <lineage>
        <taxon>Eukaryota</taxon>
        <taxon>Viridiplantae</taxon>
        <taxon>Streptophyta</taxon>
        <taxon>Embryophyta</taxon>
        <taxon>Tracheophyta</taxon>
        <taxon>Spermatophyta</taxon>
        <taxon>Magnoliopsida</taxon>
        <taxon>eudicotyledons</taxon>
        <taxon>Gunneridae</taxon>
        <taxon>Pentapetalae</taxon>
        <taxon>rosids</taxon>
        <taxon>fabids</taxon>
        <taxon>Fabales</taxon>
        <taxon>Fabaceae</taxon>
        <taxon>Papilionoideae</taxon>
        <taxon>50 kb inversion clade</taxon>
        <taxon>dalbergioids sensu lato</taxon>
        <taxon>Dalbergieae</taxon>
        <taxon>Pterocarpus clade</taxon>
        <taxon>Stylosanthes</taxon>
    </lineage>
</organism>
<dbReference type="Proteomes" id="UP001341840">
    <property type="component" value="Unassembled WGS sequence"/>
</dbReference>
<protein>
    <submittedName>
        <fullName evidence="1">Uncharacterized protein</fullName>
    </submittedName>
</protein>
<gene>
    <name evidence="1" type="ORF">PIB30_039781</name>
</gene>
<accession>A0ABU6WCZ4</accession>
<evidence type="ECO:0000313" key="1">
    <source>
        <dbReference type="EMBL" id="MED6183662.1"/>
    </source>
</evidence>
<keyword evidence="2" id="KW-1185">Reference proteome</keyword>
<sequence length="108" mass="12229">MALFQNLKQNGWCPSSKDYQVHEVVEPALRKTSGRPRHQKGRVVFKINDEEAGKNAVAAAKEESLYVPEAKAMINNVAETVDQKANMFIIHERKRIELARLKSLNAKV</sequence>